<organism evidence="2 3">
    <name type="scientific">Gossypium australe</name>
    <dbReference type="NCBI Taxonomy" id="47621"/>
    <lineage>
        <taxon>Eukaryota</taxon>
        <taxon>Viridiplantae</taxon>
        <taxon>Streptophyta</taxon>
        <taxon>Embryophyta</taxon>
        <taxon>Tracheophyta</taxon>
        <taxon>Spermatophyta</taxon>
        <taxon>Magnoliopsida</taxon>
        <taxon>eudicotyledons</taxon>
        <taxon>Gunneridae</taxon>
        <taxon>Pentapetalae</taxon>
        <taxon>rosids</taxon>
        <taxon>malvids</taxon>
        <taxon>Malvales</taxon>
        <taxon>Malvaceae</taxon>
        <taxon>Malvoideae</taxon>
        <taxon>Gossypium</taxon>
    </lineage>
</organism>
<keyword evidence="3" id="KW-1185">Reference proteome</keyword>
<keyword evidence="2" id="KW-0808">Transferase</keyword>
<dbReference type="Proteomes" id="UP000325315">
    <property type="component" value="Unassembled WGS sequence"/>
</dbReference>
<dbReference type="InterPro" id="IPR002156">
    <property type="entry name" value="RNaseH_domain"/>
</dbReference>
<dbReference type="GO" id="GO:0004523">
    <property type="term" value="F:RNA-DNA hybrid ribonuclease activity"/>
    <property type="evidence" value="ECO:0007669"/>
    <property type="project" value="InterPro"/>
</dbReference>
<dbReference type="SUPFAM" id="SSF53098">
    <property type="entry name" value="Ribonuclease H-like"/>
    <property type="match status" value="1"/>
</dbReference>
<dbReference type="PANTHER" id="PTHR48475">
    <property type="entry name" value="RIBONUCLEASE H"/>
    <property type="match status" value="1"/>
</dbReference>
<evidence type="ECO:0000313" key="2">
    <source>
        <dbReference type="EMBL" id="KAA3473041.1"/>
    </source>
</evidence>
<dbReference type="PANTHER" id="PTHR48475:SF1">
    <property type="entry name" value="RNASE H TYPE-1 DOMAIN-CONTAINING PROTEIN"/>
    <property type="match status" value="1"/>
</dbReference>
<sequence length="266" mass="30885">MRPDVLLKIKEDVKKQFDAGFLQVVKYSESDISKSHVLVSLNGDHHPFTSKLDFDCMNNMAEYEACIMGIRVAIELKIKVLEVYGDSALVIYQLKGEWEMRDPKLTNYQRLNHEYPDQANENDKKMLRRLANDYVLDGKILYKRRKDQMLLRCVDAVEAKKILEEVHKVPHLQRQIHVPPSPLHVMTSPWPFYMLGMNVTGPILTKASNEHQFIFVVINYFTKTTTEATPFSLVYRMEAVLPIEAEIPSFQVLSKLKLDEAEWIQS</sequence>
<comment type="caution">
    <text evidence="2">The sequence shown here is derived from an EMBL/GenBank/DDBJ whole genome shotgun (WGS) entry which is preliminary data.</text>
</comment>
<feature type="domain" description="RNase H type-1" evidence="1">
    <location>
        <begin position="57"/>
        <end position="108"/>
    </location>
</feature>
<dbReference type="InterPro" id="IPR012337">
    <property type="entry name" value="RNaseH-like_sf"/>
</dbReference>
<evidence type="ECO:0000313" key="3">
    <source>
        <dbReference type="Proteomes" id="UP000325315"/>
    </source>
</evidence>
<dbReference type="Pfam" id="PF13456">
    <property type="entry name" value="RVT_3"/>
    <property type="match status" value="1"/>
</dbReference>
<keyword evidence="2" id="KW-0548">Nucleotidyltransferase</keyword>
<evidence type="ECO:0000259" key="1">
    <source>
        <dbReference type="Pfam" id="PF13456"/>
    </source>
</evidence>
<protein>
    <submittedName>
        <fullName evidence="2">Reverse transcriptase</fullName>
    </submittedName>
</protein>
<dbReference type="EMBL" id="SMMG02000005">
    <property type="protein sequence ID" value="KAA3473041.1"/>
    <property type="molecule type" value="Genomic_DNA"/>
</dbReference>
<accession>A0A5B6VUV8</accession>
<dbReference type="Gene3D" id="3.30.420.10">
    <property type="entry name" value="Ribonuclease H-like superfamily/Ribonuclease H"/>
    <property type="match status" value="1"/>
</dbReference>
<proteinExistence type="predicted"/>
<keyword evidence="2" id="KW-0695">RNA-directed DNA polymerase</keyword>
<dbReference type="GO" id="GO:0003676">
    <property type="term" value="F:nucleic acid binding"/>
    <property type="evidence" value="ECO:0007669"/>
    <property type="project" value="InterPro"/>
</dbReference>
<gene>
    <name evidence="2" type="ORF">EPI10_023452</name>
</gene>
<reference evidence="3" key="1">
    <citation type="journal article" date="2019" name="Plant Biotechnol. J.">
        <title>Genome sequencing of the Australian wild diploid species Gossypium australe highlights disease resistance and delayed gland morphogenesis.</title>
        <authorList>
            <person name="Cai Y."/>
            <person name="Cai X."/>
            <person name="Wang Q."/>
            <person name="Wang P."/>
            <person name="Zhang Y."/>
            <person name="Cai C."/>
            <person name="Xu Y."/>
            <person name="Wang K."/>
            <person name="Zhou Z."/>
            <person name="Wang C."/>
            <person name="Geng S."/>
            <person name="Li B."/>
            <person name="Dong Q."/>
            <person name="Hou Y."/>
            <person name="Wang H."/>
            <person name="Ai P."/>
            <person name="Liu Z."/>
            <person name="Yi F."/>
            <person name="Sun M."/>
            <person name="An G."/>
            <person name="Cheng J."/>
            <person name="Zhang Y."/>
            <person name="Shi Q."/>
            <person name="Xie Y."/>
            <person name="Shi X."/>
            <person name="Chang Y."/>
            <person name="Huang F."/>
            <person name="Chen Y."/>
            <person name="Hong S."/>
            <person name="Mi L."/>
            <person name="Sun Q."/>
            <person name="Zhang L."/>
            <person name="Zhou B."/>
            <person name="Peng R."/>
            <person name="Zhang X."/>
            <person name="Liu F."/>
        </authorList>
    </citation>
    <scope>NUCLEOTIDE SEQUENCE [LARGE SCALE GENOMIC DNA]</scope>
    <source>
        <strain evidence="3">cv. PA1801</strain>
    </source>
</reference>
<dbReference type="AlphaFoldDB" id="A0A5B6VUV8"/>
<dbReference type="GO" id="GO:0003964">
    <property type="term" value="F:RNA-directed DNA polymerase activity"/>
    <property type="evidence" value="ECO:0007669"/>
    <property type="project" value="UniProtKB-KW"/>
</dbReference>
<dbReference type="OrthoDB" id="413122at2759"/>
<name>A0A5B6VUV8_9ROSI</name>
<dbReference type="InterPro" id="IPR036397">
    <property type="entry name" value="RNaseH_sf"/>
</dbReference>